<name>A0A0S6U8Y2_NEOTH</name>
<comment type="similarity">
    <text evidence="1 2">Belongs to the phD/YefM antitoxin family.</text>
</comment>
<dbReference type="Proteomes" id="UP000063718">
    <property type="component" value="Unassembled WGS sequence"/>
</dbReference>
<gene>
    <name evidence="4" type="ORF">MTY_0904</name>
</gene>
<dbReference type="AlphaFoldDB" id="A0A0S6U8Y2"/>
<proteinExistence type="inferred from homology"/>
<dbReference type="InterPro" id="IPR036165">
    <property type="entry name" value="YefM-like_sf"/>
</dbReference>
<dbReference type="Pfam" id="PF02604">
    <property type="entry name" value="PhdYeFM_antitox"/>
    <property type="match status" value="1"/>
</dbReference>
<accession>A0A0S6U8Y2</accession>
<comment type="function">
    <text evidence="2">Antitoxin component of a type II toxin-antitoxin (TA) system.</text>
</comment>
<dbReference type="SUPFAM" id="SSF143120">
    <property type="entry name" value="YefM-like"/>
    <property type="match status" value="1"/>
</dbReference>
<dbReference type="PANTHER" id="PTHR33713">
    <property type="entry name" value="ANTITOXIN YAFN-RELATED"/>
    <property type="match status" value="1"/>
</dbReference>
<dbReference type="Gene3D" id="3.40.1620.10">
    <property type="entry name" value="YefM-like domain"/>
    <property type="match status" value="1"/>
</dbReference>
<keyword evidence="3" id="KW-0175">Coiled coil</keyword>
<dbReference type="EMBL" id="DF238840">
    <property type="protein sequence ID" value="GAF25569.1"/>
    <property type="molecule type" value="Genomic_DNA"/>
</dbReference>
<evidence type="ECO:0000256" key="1">
    <source>
        <dbReference type="ARBA" id="ARBA00009981"/>
    </source>
</evidence>
<sequence length="150" mass="17232">MPLRGTSRRMKMAENIIFRIEVILYVYLSAGRDFLLPESKTFLTIIYFNLKIKLEVNLMEEILGVEEARRKLGRLVTQVAQKREPIIIIHKAKEKAVLLSYEEYKQLQKLSASNAAQTVSKALKNIQEAVKKANLEQDVIESAILEVRTT</sequence>
<evidence type="ECO:0000256" key="2">
    <source>
        <dbReference type="RuleBase" id="RU362080"/>
    </source>
</evidence>
<reference evidence="4" key="1">
    <citation type="journal article" date="2014" name="Gene">
        <title>Genome-guided analysis of transformation efficiency and carbon dioxide assimilation by Moorella thermoacetica Y72.</title>
        <authorList>
            <person name="Tsukahara K."/>
            <person name="Kita A."/>
            <person name="Nakashimada Y."/>
            <person name="Hoshino T."/>
            <person name="Murakami K."/>
        </authorList>
    </citation>
    <scope>NUCLEOTIDE SEQUENCE [LARGE SCALE GENOMIC DNA]</scope>
    <source>
        <strain evidence="4">Y72</strain>
    </source>
</reference>
<dbReference type="NCBIfam" id="TIGR01552">
    <property type="entry name" value="phd_fam"/>
    <property type="match status" value="1"/>
</dbReference>
<protein>
    <recommendedName>
        <fullName evidence="2">Antitoxin</fullName>
    </recommendedName>
</protein>
<evidence type="ECO:0000313" key="4">
    <source>
        <dbReference type="EMBL" id="GAF25569.1"/>
    </source>
</evidence>
<dbReference type="InterPro" id="IPR051405">
    <property type="entry name" value="phD/YefM_antitoxin"/>
</dbReference>
<evidence type="ECO:0000256" key="3">
    <source>
        <dbReference type="SAM" id="Coils"/>
    </source>
</evidence>
<feature type="coiled-coil region" evidence="3">
    <location>
        <begin position="116"/>
        <end position="143"/>
    </location>
</feature>
<organism evidence="4">
    <name type="scientific">Moorella thermoacetica Y72</name>
    <dbReference type="NCBI Taxonomy" id="1325331"/>
    <lineage>
        <taxon>Bacteria</taxon>
        <taxon>Bacillati</taxon>
        <taxon>Bacillota</taxon>
        <taxon>Clostridia</taxon>
        <taxon>Neomoorellales</taxon>
        <taxon>Neomoorellaceae</taxon>
        <taxon>Neomoorella</taxon>
    </lineage>
</organism>
<dbReference type="PANTHER" id="PTHR33713:SF6">
    <property type="entry name" value="ANTITOXIN YEFM"/>
    <property type="match status" value="1"/>
</dbReference>
<dbReference type="InterPro" id="IPR006442">
    <property type="entry name" value="Antitoxin_Phd/YefM"/>
</dbReference>